<dbReference type="GO" id="GO:0016117">
    <property type="term" value="P:carotenoid biosynthetic process"/>
    <property type="evidence" value="ECO:0007669"/>
    <property type="project" value="UniProtKB-KW"/>
</dbReference>
<sequence>MDLDLAYARCRELNARHGRTFFLASLMLPAPQRPAVHALYGFARLADEVVDEMAADRGPAERSAELDRLEQQLKRGLAGEPPTHPVLAALVDTIGRYRIDTVLFEDFLSSMRMDLHHTDYASYADLAVYMRGSAEVIGLQLLPVIGTVGPRELAEPHAAAMGEAFQLTNFLRDVAEDLDRGRVYLPADELAAFGVDRELLQWCRDRRGSDPRVRRAIAHLAARARSVYRTAEAGLPLLAPTARPCVATALTLYRGILDQIAAAGHEVFRGRAAVPPHRRLAVALPAFARAWAVR</sequence>
<dbReference type="RefSeq" id="WP_042220306.1">
    <property type="nucleotide sequence ID" value="NZ_CP007155.1"/>
</dbReference>
<keyword evidence="4" id="KW-0125">Carotenoid biosynthesis</keyword>
<dbReference type="PATRIC" id="fig|1449976.3.peg.2024"/>
<dbReference type="SUPFAM" id="SSF48576">
    <property type="entry name" value="Terpenoid synthases"/>
    <property type="match status" value="1"/>
</dbReference>
<dbReference type="HOGENOM" id="CLU_037269_1_2_11"/>
<organism evidence="6 7">
    <name type="scientific">Kutzneria albida DSM 43870</name>
    <dbReference type="NCBI Taxonomy" id="1449976"/>
    <lineage>
        <taxon>Bacteria</taxon>
        <taxon>Bacillati</taxon>
        <taxon>Actinomycetota</taxon>
        <taxon>Actinomycetes</taxon>
        <taxon>Pseudonocardiales</taxon>
        <taxon>Pseudonocardiaceae</taxon>
        <taxon>Kutzneria</taxon>
    </lineage>
</organism>
<dbReference type="EC" id="2.5.1.32" evidence="6"/>
<dbReference type="FunFam" id="1.10.600.10:FF:000020">
    <property type="entry name" value="Phytoene synthase"/>
    <property type="match status" value="1"/>
</dbReference>
<evidence type="ECO:0000256" key="4">
    <source>
        <dbReference type="ARBA" id="ARBA00022746"/>
    </source>
</evidence>
<evidence type="ECO:0000256" key="5">
    <source>
        <dbReference type="ARBA" id="ARBA00053028"/>
    </source>
</evidence>
<dbReference type="InterPro" id="IPR008949">
    <property type="entry name" value="Isoprenoid_synthase_dom_sf"/>
</dbReference>
<dbReference type="GO" id="GO:0051996">
    <property type="term" value="F:squalene synthase [NAD(P)H] activity"/>
    <property type="evidence" value="ECO:0007669"/>
    <property type="project" value="InterPro"/>
</dbReference>
<dbReference type="Pfam" id="PF00494">
    <property type="entry name" value="SQS_PSY"/>
    <property type="match status" value="1"/>
</dbReference>
<keyword evidence="3 6" id="KW-0808">Transferase</keyword>
<dbReference type="InterPro" id="IPR033904">
    <property type="entry name" value="Trans_IPPS_HH"/>
</dbReference>
<dbReference type="eggNOG" id="COG1562">
    <property type="taxonomic scope" value="Bacteria"/>
</dbReference>
<evidence type="ECO:0000256" key="1">
    <source>
        <dbReference type="ARBA" id="ARBA00004684"/>
    </source>
</evidence>
<dbReference type="PROSITE" id="PS01045">
    <property type="entry name" value="SQUALEN_PHYTOEN_SYN_2"/>
    <property type="match status" value="1"/>
</dbReference>
<dbReference type="Proteomes" id="UP000019225">
    <property type="component" value="Chromosome"/>
</dbReference>
<evidence type="ECO:0000313" key="7">
    <source>
        <dbReference type="Proteomes" id="UP000019225"/>
    </source>
</evidence>
<evidence type="ECO:0000313" key="6">
    <source>
        <dbReference type="EMBL" id="AHH95400.1"/>
    </source>
</evidence>
<dbReference type="EMBL" id="CP007155">
    <property type="protein sequence ID" value="AHH95400.1"/>
    <property type="molecule type" value="Genomic_DNA"/>
</dbReference>
<dbReference type="InterPro" id="IPR019845">
    <property type="entry name" value="Squalene/phytoene_synthase_CS"/>
</dbReference>
<dbReference type="SFLD" id="SFLDS00005">
    <property type="entry name" value="Isoprenoid_Synthase_Type_I"/>
    <property type="match status" value="1"/>
</dbReference>
<dbReference type="CDD" id="cd00683">
    <property type="entry name" value="Trans_IPPS_HH"/>
    <property type="match status" value="1"/>
</dbReference>
<evidence type="ECO:0000256" key="3">
    <source>
        <dbReference type="ARBA" id="ARBA00022679"/>
    </source>
</evidence>
<accession>W5W3P4</accession>
<proteinExistence type="inferred from homology"/>
<evidence type="ECO:0000256" key="2">
    <source>
        <dbReference type="ARBA" id="ARBA00006251"/>
    </source>
</evidence>
<gene>
    <name evidence="6" type="ORF">KALB_2031</name>
</gene>
<dbReference type="AlphaFoldDB" id="W5W3P4"/>
<dbReference type="UniPathway" id="UPA00799"/>
<dbReference type="InterPro" id="IPR002060">
    <property type="entry name" value="Squ/phyt_synthse"/>
</dbReference>
<comment type="pathway">
    <text evidence="1">Carotenoid biosynthesis; phytoene biosynthesis.</text>
</comment>
<dbReference type="SFLD" id="SFLDG01018">
    <property type="entry name" value="Squalene/Phytoene_Synthase_Lik"/>
    <property type="match status" value="1"/>
</dbReference>
<comment type="similarity">
    <text evidence="2">Belongs to the phytoene/squalene synthase family.</text>
</comment>
<comment type="cofactor">
    <cofactor evidence="5">
        <name>ATP</name>
        <dbReference type="ChEBI" id="CHEBI:30616"/>
    </cofactor>
</comment>
<reference evidence="6 7" key="1">
    <citation type="journal article" date="2014" name="BMC Genomics">
        <title>Complete genome sequence of producer of the glycopeptide antibiotic Aculeximycin Kutzneria albida DSM 43870T, a representative of minor genus of Pseudonocardiaceae.</title>
        <authorList>
            <person name="Rebets Y."/>
            <person name="Tokovenko B."/>
            <person name="Lushchyk I."/>
            <person name="Ruckert C."/>
            <person name="Zaburannyi N."/>
            <person name="Bechthold A."/>
            <person name="Kalinowski J."/>
            <person name="Luzhetskyy A."/>
        </authorList>
    </citation>
    <scope>NUCLEOTIDE SEQUENCE [LARGE SCALE GENOMIC DNA]</scope>
    <source>
        <strain evidence="6">DSM 43870</strain>
    </source>
</reference>
<keyword evidence="7" id="KW-1185">Reference proteome</keyword>
<protein>
    <submittedName>
        <fullName evidence="6">Phytoene synthase</fullName>
        <ecNumber evidence="6">2.5.1.32</ecNumber>
    </submittedName>
</protein>
<name>W5W3P4_9PSEU</name>
<dbReference type="GO" id="GO:0004311">
    <property type="term" value="F:geranylgeranyl diphosphate synthase activity"/>
    <property type="evidence" value="ECO:0007669"/>
    <property type="project" value="InterPro"/>
</dbReference>
<dbReference type="SFLD" id="SFLDG01212">
    <property type="entry name" value="Phytoene_synthase_like"/>
    <property type="match status" value="1"/>
</dbReference>
<dbReference type="STRING" id="1449976.KALB_2031"/>
<dbReference type="KEGG" id="kal:KALB_2031"/>
<dbReference type="PANTHER" id="PTHR31480">
    <property type="entry name" value="BIFUNCTIONAL LYCOPENE CYCLASE/PHYTOENE SYNTHASE"/>
    <property type="match status" value="1"/>
</dbReference>
<dbReference type="InterPro" id="IPR044843">
    <property type="entry name" value="Trans_IPPS_bact-type"/>
</dbReference>
<dbReference type="Gene3D" id="1.10.600.10">
    <property type="entry name" value="Farnesyl Diphosphate Synthase"/>
    <property type="match status" value="1"/>
</dbReference>